<dbReference type="EMBL" id="VFYP01000001">
    <property type="protein sequence ID" value="TPP11636.1"/>
    <property type="molecule type" value="Genomic_DNA"/>
</dbReference>
<feature type="transmembrane region" description="Helical" evidence="1">
    <location>
        <begin position="6"/>
        <end position="27"/>
    </location>
</feature>
<protein>
    <submittedName>
        <fullName evidence="4">DUF4159 domain-containing protein</fullName>
    </submittedName>
</protein>
<sequence length="936" mass="99208">MMGLPLAFGAPAILGALLALPLIWWLLKLTPPRPKYEVFPPLRILAGVLKREETPSKSPWWLTLLRMLMAAIVIFALADPVLNPRNATLSGDGPLLLVVDNSWATAADWDRRVETATTLIGDASDRSLPVAILFTADQAQDATPGTPAVALEKLAAASPRPLRPDRARTLEALRTSFATERPGTLAYIADGISHDPKDTVLADLATLSPAEFRLIENNGPSAIAITGANNGADVLSVSLSRLDGAEPRQVIVDAQDRQGRVIASGAVDFAAGTTEATGQIAAPFELRNDFARLSISGIASAGSTYLLDDGFRRRKVALVSGDSSDGYQPLLSPLYYIERALGPYADLVKPGEPDLAVAIPEVFNQNPSALVLADVGRLPADVYEPLQAWIERGGTLIRFAGPRLAAAPADDPLVPVMLRQGERALGGALSWAEPQPLAAFPPFGPFAGMPKPEGILVKRQVLAEPSPDLAGRTWASLADGTPLVTVQEKGAGRIVLFHVSADAAWSDLPISGTFVEMLRRVVQLTRVGTVQPETGQTTAPALPPYRLLNERGALTSEAGTARPLALGPDRPDAATFDNPPGLYGTEDGFTALNLLPAGTELRPLSSSSGLTIAREPMAGTAAVQLKAGLLSIAFLLLVLDSLIVLFMGGALARLPRRAATAVVLMVALGLAAAMSAGQTLASDAKPDDEQILERLDNTHLAYVVTGEDDVDRLSEQGLQGLTDFLTYRTTLEPAPPVGVDITTDELSFYPIIFWPISATAPMPSAAAISRIDAYMRAGGTVLFDTRDQFSSLGNDGASTPNGERLQAILANIDIPPLEPVPSDHVLTRSFYLLQGFPGRYEGSPLWVEARQEAQSSNSGVASSGDGVTPIMITGNDLLGAWAVDANGASVLPVVPADEMQREMSFRSGVNIMMYMLTGNYKADQVHVPALLERLGQ</sequence>
<organism evidence="4 5">
    <name type="scientific">Rhizobium glycinendophyticum</name>
    <dbReference type="NCBI Taxonomy" id="2589807"/>
    <lineage>
        <taxon>Bacteria</taxon>
        <taxon>Pseudomonadati</taxon>
        <taxon>Pseudomonadota</taxon>
        <taxon>Alphaproteobacteria</taxon>
        <taxon>Hyphomicrobiales</taxon>
        <taxon>Rhizobiaceae</taxon>
        <taxon>Rhizobium/Agrobacterium group</taxon>
        <taxon>Rhizobium</taxon>
    </lineage>
</organism>
<dbReference type="PANTHER" id="PTHR37464:SF1">
    <property type="entry name" value="BLL2463 PROTEIN"/>
    <property type="match status" value="1"/>
</dbReference>
<evidence type="ECO:0000313" key="4">
    <source>
        <dbReference type="EMBL" id="TPP11636.1"/>
    </source>
</evidence>
<dbReference type="InterPro" id="IPR011933">
    <property type="entry name" value="Double_TM_dom"/>
</dbReference>
<dbReference type="PANTHER" id="PTHR37464">
    <property type="entry name" value="BLL2463 PROTEIN"/>
    <property type="match status" value="1"/>
</dbReference>
<dbReference type="AlphaFoldDB" id="A0A504USH6"/>
<evidence type="ECO:0000313" key="5">
    <source>
        <dbReference type="Proteomes" id="UP000316429"/>
    </source>
</evidence>
<dbReference type="Gene3D" id="3.40.50.12140">
    <property type="entry name" value="Domain of unknown function DUF4159"/>
    <property type="match status" value="1"/>
</dbReference>
<dbReference type="NCBIfam" id="TIGR02226">
    <property type="entry name" value="two_anch"/>
    <property type="match status" value="1"/>
</dbReference>
<reference evidence="4 5" key="1">
    <citation type="submission" date="2019-06" db="EMBL/GenBank/DDBJ databases">
        <title>Rhizobium sp. CL12 isolated from roots of soybean.</title>
        <authorList>
            <person name="Wang C."/>
        </authorList>
    </citation>
    <scope>NUCLEOTIDE SEQUENCE [LARGE SCALE GENOMIC DNA]</scope>
    <source>
        <strain evidence="4 5">CL12</strain>
    </source>
</reference>
<dbReference type="InterPro" id="IPR029062">
    <property type="entry name" value="Class_I_gatase-like"/>
</dbReference>
<feature type="transmembrane region" description="Helical" evidence="1">
    <location>
        <begin position="658"/>
        <end position="677"/>
    </location>
</feature>
<feature type="transmembrane region" description="Helical" evidence="1">
    <location>
        <begin position="60"/>
        <end position="78"/>
    </location>
</feature>
<dbReference type="Pfam" id="PF07584">
    <property type="entry name" value="BatA"/>
    <property type="match status" value="1"/>
</dbReference>
<dbReference type="InterPro" id="IPR024163">
    <property type="entry name" value="Aerotolerance_reg_N"/>
</dbReference>
<gene>
    <name evidence="4" type="ORF">FJQ55_12805</name>
</gene>
<evidence type="ECO:0000259" key="2">
    <source>
        <dbReference type="Pfam" id="PF07584"/>
    </source>
</evidence>
<dbReference type="OrthoDB" id="9773014at2"/>
<dbReference type="RefSeq" id="WP_140828390.1">
    <property type="nucleotide sequence ID" value="NZ_VFYP01000001.1"/>
</dbReference>
<proteinExistence type="predicted"/>
<name>A0A504USH6_9HYPH</name>
<dbReference type="Pfam" id="PF13709">
    <property type="entry name" value="DUF4159"/>
    <property type="match status" value="1"/>
</dbReference>
<accession>A0A504USH6</accession>
<feature type="transmembrane region" description="Helical" evidence="1">
    <location>
        <begin position="627"/>
        <end position="646"/>
    </location>
</feature>
<dbReference type="SUPFAM" id="SSF52317">
    <property type="entry name" value="Class I glutamine amidotransferase-like"/>
    <property type="match status" value="1"/>
</dbReference>
<evidence type="ECO:0000256" key="1">
    <source>
        <dbReference type="SAM" id="Phobius"/>
    </source>
</evidence>
<dbReference type="CDD" id="cd03143">
    <property type="entry name" value="A4_beta-galactosidase_middle_domain"/>
    <property type="match status" value="1"/>
</dbReference>
<keyword evidence="5" id="KW-1185">Reference proteome</keyword>
<dbReference type="Proteomes" id="UP000316429">
    <property type="component" value="Unassembled WGS sequence"/>
</dbReference>
<comment type="caution">
    <text evidence="4">The sequence shown here is derived from an EMBL/GenBank/DDBJ whole genome shotgun (WGS) entry which is preliminary data.</text>
</comment>
<evidence type="ECO:0000259" key="3">
    <source>
        <dbReference type="Pfam" id="PF13709"/>
    </source>
</evidence>
<dbReference type="Gene3D" id="3.40.50.880">
    <property type="match status" value="1"/>
</dbReference>
<feature type="domain" description="DUF4159" evidence="3">
    <location>
        <begin position="699"/>
        <end position="916"/>
    </location>
</feature>
<keyword evidence="1" id="KW-0812">Transmembrane</keyword>
<feature type="domain" description="Aerotolerance regulator N-terminal" evidence="2">
    <location>
        <begin position="6"/>
        <end position="80"/>
    </location>
</feature>
<dbReference type="InterPro" id="IPR025297">
    <property type="entry name" value="DUF4159"/>
</dbReference>
<keyword evidence="1" id="KW-0472">Membrane</keyword>
<keyword evidence="1" id="KW-1133">Transmembrane helix</keyword>